<evidence type="ECO:0000256" key="1">
    <source>
        <dbReference type="ARBA" id="ARBA00023002"/>
    </source>
</evidence>
<comment type="similarity">
    <text evidence="2">Belongs to the NAD(P)-dependent epimerase/dehydratase family. Dihydroflavonol-4-reductase subfamily.</text>
</comment>
<dbReference type="InterPro" id="IPR036291">
    <property type="entry name" value="NAD(P)-bd_dom_sf"/>
</dbReference>
<proteinExistence type="inferred from homology"/>
<comment type="caution">
    <text evidence="4">The sequence shown here is derived from an EMBL/GenBank/DDBJ whole genome shotgun (WGS) entry which is preliminary data.</text>
</comment>
<evidence type="ECO:0000256" key="2">
    <source>
        <dbReference type="ARBA" id="ARBA00023445"/>
    </source>
</evidence>
<gene>
    <name evidence="4" type="ORF">SUNI508_04552</name>
</gene>
<dbReference type="SUPFAM" id="SSF51735">
    <property type="entry name" value="NAD(P)-binding Rossmann-fold domains"/>
    <property type="match status" value="1"/>
</dbReference>
<keyword evidence="1" id="KW-0560">Oxidoreductase</keyword>
<organism evidence="4 5">
    <name type="scientific">Seiridium unicorne</name>
    <dbReference type="NCBI Taxonomy" id="138068"/>
    <lineage>
        <taxon>Eukaryota</taxon>
        <taxon>Fungi</taxon>
        <taxon>Dikarya</taxon>
        <taxon>Ascomycota</taxon>
        <taxon>Pezizomycotina</taxon>
        <taxon>Sordariomycetes</taxon>
        <taxon>Xylariomycetidae</taxon>
        <taxon>Amphisphaeriales</taxon>
        <taxon>Sporocadaceae</taxon>
        <taxon>Seiridium</taxon>
    </lineage>
</organism>
<dbReference type="EMBL" id="JARVKF010000101">
    <property type="protein sequence ID" value="KAK9422885.1"/>
    <property type="molecule type" value="Genomic_DNA"/>
</dbReference>
<dbReference type="InterPro" id="IPR050425">
    <property type="entry name" value="NAD(P)_dehydrat-like"/>
</dbReference>
<accession>A0ABR2V7K0</accession>
<dbReference type="Gene3D" id="3.40.50.720">
    <property type="entry name" value="NAD(P)-binding Rossmann-like Domain"/>
    <property type="match status" value="1"/>
</dbReference>
<dbReference type="Pfam" id="PF07993">
    <property type="entry name" value="NAD_binding_4"/>
    <property type="match status" value="1"/>
</dbReference>
<dbReference type="Proteomes" id="UP001408356">
    <property type="component" value="Unassembled WGS sequence"/>
</dbReference>
<sequence length="268" mass="29473">MLILDNDDYGVAQRLPYTSHRICGTARSPSKVSKGCGAYQPPTFQYKVQKTREIFNSPHYDAVVVPEMEPEGAFDKAVKGVDAIIHLSSPLTSSPNPKEVVPTAVKGATSILRLALKESKIQRFVFTSSSTATSLPIPGVRFKIDNTTWNTEVDDYVDFPPLHKPENAFKVYSASKAKAEQALWNFVKEEKPNYAVNCINPAVNMGPVIDSPGETGGLVIKSSKGDVHWSFLLQYMVNVVDCARLHLIASIDGSVNNERILAFDVPFN</sequence>
<dbReference type="PANTHER" id="PTHR10366">
    <property type="entry name" value="NAD DEPENDENT EPIMERASE/DEHYDRATASE"/>
    <property type="match status" value="1"/>
</dbReference>
<evidence type="ECO:0000313" key="5">
    <source>
        <dbReference type="Proteomes" id="UP001408356"/>
    </source>
</evidence>
<protein>
    <recommendedName>
        <fullName evidence="3">Thioester reductase (TE) domain-containing protein</fullName>
    </recommendedName>
</protein>
<keyword evidence="5" id="KW-1185">Reference proteome</keyword>
<evidence type="ECO:0000259" key="3">
    <source>
        <dbReference type="Pfam" id="PF07993"/>
    </source>
</evidence>
<reference evidence="4 5" key="1">
    <citation type="journal article" date="2024" name="J. Plant Pathol.">
        <title>Sequence and assembly of the genome of Seiridium unicorne, isolate CBS 538.82, causal agent of cypress canker disease.</title>
        <authorList>
            <person name="Scali E."/>
            <person name="Rocca G.D."/>
            <person name="Danti R."/>
            <person name="Garbelotto M."/>
            <person name="Barberini S."/>
            <person name="Baroncelli R."/>
            <person name="Emiliani G."/>
        </authorList>
    </citation>
    <scope>NUCLEOTIDE SEQUENCE [LARGE SCALE GENOMIC DNA]</scope>
    <source>
        <strain evidence="4 5">BM-138-508</strain>
    </source>
</reference>
<dbReference type="PANTHER" id="PTHR10366:SF562">
    <property type="entry name" value="ALDEHYDE REDUCTASE II (AFU_ORTHOLOGUE AFUA_1G11360)"/>
    <property type="match status" value="1"/>
</dbReference>
<name>A0ABR2V7K0_9PEZI</name>
<dbReference type="InterPro" id="IPR013120">
    <property type="entry name" value="FAR_NAD-bd"/>
</dbReference>
<feature type="domain" description="Thioester reductase (TE)" evidence="3">
    <location>
        <begin position="73"/>
        <end position="190"/>
    </location>
</feature>
<evidence type="ECO:0000313" key="4">
    <source>
        <dbReference type="EMBL" id="KAK9422885.1"/>
    </source>
</evidence>